<feature type="region of interest" description="Disordered" evidence="1">
    <location>
        <begin position="20"/>
        <end position="92"/>
    </location>
</feature>
<organism evidence="2 3">
    <name type="scientific">Kineococcus glutinatus</name>
    <dbReference type="NCBI Taxonomy" id="1070872"/>
    <lineage>
        <taxon>Bacteria</taxon>
        <taxon>Bacillati</taxon>
        <taxon>Actinomycetota</taxon>
        <taxon>Actinomycetes</taxon>
        <taxon>Kineosporiales</taxon>
        <taxon>Kineosporiaceae</taxon>
        <taxon>Kineococcus</taxon>
    </lineage>
</organism>
<comment type="caution">
    <text evidence="2">The sequence shown here is derived from an EMBL/GenBank/DDBJ whole genome shotgun (WGS) entry which is preliminary data.</text>
</comment>
<accession>A0ABP9H702</accession>
<proteinExistence type="predicted"/>
<keyword evidence="3" id="KW-1185">Reference proteome</keyword>
<gene>
    <name evidence="2" type="ORF">GCM10023225_02740</name>
</gene>
<evidence type="ECO:0000256" key="1">
    <source>
        <dbReference type="SAM" id="MobiDB-lite"/>
    </source>
</evidence>
<dbReference type="EMBL" id="BAABIL010000021">
    <property type="protein sequence ID" value="GAA4962622.1"/>
    <property type="molecule type" value="Genomic_DNA"/>
</dbReference>
<evidence type="ECO:0000313" key="3">
    <source>
        <dbReference type="Proteomes" id="UP001501195"/>
    </source>
</evidence>
<reference evidence="3" key="1">
    <citation type="journal article" date="2019" name="Int. J. Syst. Evol. Microbiol.">
        <title>The Global Catalogue of Microorganisms (GCM) 10K type strain sequencing project: providing services to taxonomists for standard genome sequencing and annotation.</title>
        <authorList>
            <consortium name="The Broad Institute Genomics Platform"/>
            <consortium name="The Broad Institute Genome Sequencing Center for Infectious Disease"/>
            <person name="Wu L."/>
            <person name="Ma J."/>
        </authorList>
    </citation>
    <scope>NUCLEOTIDE SEQUENCE [LARGE SCALE GENOMIC DNA]</scope>
    <source>
        <strain evidence="3">JCM 18126</strain>
    </source>
</reference>
<name>A0ABP9H702_9ACTN</name>
<evidence type="ECO:0000313" key="2">
    <source>
        <dbReference type="EMBL" id="GAA4962622.1"/>
    </source>
</evidence>
<sequence>MRSSRWLIVLTAPLWQRTATAGRLPGLWEPDDPVLGGGGGGGSPPSPPPPEPFDNGTYHGRAPLTGATYPPRDGANHPAPGDDEAPGTSSGK</sequence>
<dbReference type="Proteomes" id="UP001501195">
    <property type="component" value="Unassembled WGS sequence"/>
</dbReference>
<protein>
    <submittedName>
        <fullName evidence="2">Uncharacterized protein</fullName>
    </submittedName>
</protein>